<dbReference type="EMBL" id="JAHWDF010000002">
    <property type="protein sequence ID" value="MBW2960778.1"/>
    <property type="molecule type" value="Genomic_DNA"/>
</dbReference>
<evidence type="ECO:0000313" key="4">
    <source>
        <dbReference type="Proteomes" id="UP000719267"/>
    </source>
</evidence>
<dbReference type="InterPro" id="IPR014973">
    <property type="entry name" value="DUF1835"/>
</dbReference>
<dbReference type="Proteomes" id="UP000719267">
    <property type="component" value="Unassembled WGS sequence"/>
</dbReference>
<reference evidence="3 4" key="1">
    <citation type="submission" date="2021-07" db="EMBL/GenBank/DDBJ databases">
        <title>Mesonia aestuariivivens sp. nov., isolated from a tidal flat.</title>
        <authorList>
            <person name="Kim Y.-O."/>
            <person name="Yoon J.-H."/>
        </authorList>
    </citation>
    <scope>NUCLEOTIDE SEQUENCE [LARGE SCALE GENOMIC DNA]</scope>
    <source>
        <strain evidence="3 4">JHPTF-M18</strain>
    </source>
</reference>
<sequence>MGNKILHITNGDGLTEKMSHLHLSGQVISWREMLCEGKTVQEVGSKEFIATRKHFLNEHYQITAEDYELKFVAELEKLTTVKDYEAIILWFEFDLFCHINMIALISFLFQQNIQKPIYLVCSKRLKGEEKLQGLSQLNDKELQNHFDHKILLNIDDLELAELVWKLYCGNNPLRLKSEIKKSSNFEYLSSCLRAHIERFPNVKSGLNTLEANILKLVATQQISSQNQFLGYSLEYQGYYGYGDEQMLRIINNLKAFIYFDNKKFALTEEGKMALNKSQNFYQELKDNLYYGGAKKYDFLYDDESHHLLKL</sequence>
<dbReference type="RefSeq" id="WP_219039057.1">
    <property type="nucleotide sequence ID" value="NZ_JAHWDF010000002.1"/>
</dbReference>
<feature type="domain" description="DUF1835" evidence="2">
    <location>
        <begin position="7"/>
        <end position="92"/>
    </location>
</feature>
<keyword evidence="1" id="KW-1133">Transmembrane helix</keyword>
<evidence type="ECO:0000259" key="2">
    <source>
        <dbReference type="Pfam" id="PF08874"/>
    </source>
</evidence>
<evidence type="ECO:0000256" key="1">
    <source>
        <dbReference type="SAM" id="Phobius"/>
    </source>
</evidence>
<feature type="transmembrane region" description="Helical" evidence="1">
    <location>
        <begin position="87"/>
        <end position="109"/>
    </location>
</feature>
<keyword evidence="1" id="KW-0472">Membrane</keyword>
<keyword evidence="1" id="KW-0812">Transmembrane</keyword>
<gene>
    <name evidence="3" type="ORF">KW502_03040</name>
</gene>
<evidence type="ECO:0000313" key="3">
    <source>
        <dbReference type="EMBL" id="MBW2960778.1"/>
    </source>
</evidence>
<dbReference type="Pfam" id="PF08874">
    <property type="entry name" value="DUF1835"/>
    <property type="match status" value="1"/>
</dbReference>
<proteinExistence type="predicted"/>
<accession>A0ABS6W0V1</accession>
<keyword evidence="4" id="KW-1185">Reference proteome</keyword>
<comment type="caution">
    <text evidence="3">The sequence shown here is derived from an EMBL/GenBank/DDBJ whole genome shotgun (WGS) entry which is preliminary data.</text>
</comment>
<protein>
    <submittedName>
        <fullName evidence="3">DUF1835 domain-containing protein</fullName>
    </submittedName>
</protein>
<organism evidence="3 4">
    <name type="scientific">Mesonia aestuariivivens</name>
    <dbReference type="NCBI Taxonomy" id="2796128"/>
    <lineage>
        <taxon>Bacteria</taxon>
        <taxon>Pseudomonadati</taxon>
        <taxon>Bacteroidota</taxon>
        <taxon>Flavobacteriia</taxon>
        <taxon>Flavobacteriales</taxon>
        <taxon>Flavobacteriaceae</taxon>
        <taxon>Mesonia</taxon>
    </lineage>
</organism>
<name>A0ABS6W0V1_9FLAO</name>